<evidence type="ECO:0000256" key="2">
    <source>
        <dbReference type="ARBA" id="ARBA00022614"/>
    </source>
</evidence>
<dbReference type="Pfam" id="PF00560">
    <property type="entry name" value="LRR_1"/>
    <property type="match status" value="2"/>
</dbReference>
<keyword evidence="5" id="KW-0677">Repeat</keyword>
<dbReference type="Proteomes" id="UP001472677">
    <property type="component" value="Unassembled WGS sequence"/>
</dbReference>
<organism evidence="11 12">
    <name type="scientific">Hibiscus sabdariffa</name>
    <name type="common">roselle</name>
    <dbReference type="NCBI Taxonomy" id="183260"/>
    <lineage>
        <taxon>Eukaryota</taxon>
        <taxon>Viridiplantae</taxon>
        <taxon>Streptophyta</taxon>
        <taxon>Embryophyta</taxon>
        <taxon>Tracheophyta</taxon>
        <taxon>Spermatophyta</taxon>
        <taxon>Magnoliopsida</taxon>
        <taxon>eudicotyledons</taxon>
        <taxon>Gunneridae</taxon>
        <taxon>Pentapetalae</taxon>
        <taxon>rosids</taxon>
        <taxon>malvids</taxon>
        <taxon>Malvales</taxon>
        <taxon>Malvaceae</taxon>
        <taxon>Malvoideae</taxon>
        <taxon>Hibiscus</taxon>
    </lineage>
</organism>
<keyword evidence="7 10" id="KW-0472">Membrane</keyword>
<dbReference type="PANTHER" id="PTHR27000">
    <property type="entry name" value="LEUCINE-RICH REPEAT RECEPTOR-LIKE PROTEIN KINASE FAMILY PROTEIN-RELATED"/>
    <property type="match status" value="1"/>
</dbReference>
<evidence type="ECO:0000256" key="10">
    <source>
        <dbReference type="SAM" id="Phobius"/>
    </source>
</evidence>
<comment type="subcellular location">
    <subcellularLocation>
        <location evidence="1">Membrane</location>
        <topology evidence="1">Single-pass type I membrane protein</topology>
    </subcellularLocation>
</comment>
<evidence type="ECO:0000256" key="9">
    <source>
        <dbReference type="ARBA" id="ARBA00023180"/>
    </source>
</evidence>
<evidence type="ECO:0000313" key="11">
    <source>
        <dbReference type="EMBL" id="KAK8537023.1"/>
    </source>
</evidence>
<comment type="caution">
    <text evidence="11">The sequence shown here is derived from an EMBL/GenBank/DDBJ whole genome shotgun (WGS) entry which is preliminary data.</text>
</comment>
<dbReference type="SUPFAM" id="SSF52058">
    <property type="entry name" value="L domain-like"/>
    <property type="match status" value="1"/>
</dbReference>
<dbReference type="InterPro" id="IPR001611">
    <property type="entry name" value="Leu-rich_rpt"/>
</dbReference>
<feature type="transmembrane region" description="Helical" evidence="10">
    <location>
        <begin position="285"/>
        <end position="305"/>
    </location>
</feature>
<evidence type="ECO:0000313" key="12">
    <source>
        <dbReference type="Proteomes" id="UP001472677"/>
    </source>
</evidence>
<accession>A0ABR2DEM9</accession>
<proteinExistence type="predicted"/>
<name>A0ABR2DEM9_9ROSI</name>
<evidence type="ECO:0000256" key="5">
    <source>
        <dbReference type="ARBA" id="ARBA00022737"/>
    </source>
</evidence>
<dbReference type="Gene3D" id="3.80.10.10">
    <property type="entry name" value="Ribonuclease Inhibitor"/>
    <property type="match status" value="1"/>
</dbReference>
<evidence type="ECO:0000256" key="8">
    <source>
        <dbReference type="ARBA" id="ARBA00023170"/>
    </source>
</evidence>
<dbReference type="InterPro" id="IPR032675">
    <property type="entry name" value="LRR_dom_sf"/>
</dbReference>
<evidence type="ECO:0000256" key="4">
    <source>
        <dbReference type="ARBA" id="ARBA00022729"/>
    </source>
</evidence>
<keyword evidence="3 10" id="KW-0812">Transmembrane</keyword>
<keyword evidence="6 10" id="KW-1133">Transmembrane helix</keyword>
<protein>
    <submittedName>
        <fullName evidence="11">Uncharacterized protein</fullName>
    </submittedName>
</protein>
<evidence type="ECO:0000256" key="6">
    <source>
        <dbReference type="ARBA" id="ARBA00022989"/>
    </source>
</evidence>
<dbReference type="PANTHER" id="PTHR27000:SF642">
    <property type="entry name" value="INACTIVE LEUCINE-RICH REPEAT RECEPTOR KINASE XIAO-RELATED"/>
    <property type="match status" value="1"/>
</dbReference>
<evidence type="ECO:0000256" key="3">
    <source>
        <dbReference type="ARBA" id="ARBA00022692"/>
    </source>
</evidence>
<sequence length="355" mass="38946">MKWWWVEPTNLDGGFPLMFNKGNSLGCKKAIKAKEKLMEGHWCLNLHTNTMISKLLGNISSLLSLALGKNHLEGNIPTELGQLSNLQFLQLGLNNLSGTVPTQLYNISSIYHFGLADNQLQGQIPPYISLSLPDVEFIFLGGNKFSGPIPISIVNSSRLIELDMGLNALSGPIPKNLGSLQNIQILSFAVNFLENSNDFSFLISLTNCTNLSYLQLSQNNLTGVLPDSIGNFSANLIELKIDTNYISGTIPKEIGNLVGLEFLSLHKNMLTGKIVKKGRNFPRRVVIATGIVLFVVLFLMCLCAIKQVGLSRRNEDNASPLENKHLKLSYAELLHATNDFSSANIIAGCQSDIQC</sequence>
<keyword evidence="2" id="KW-0433">Leucine-rich repeat</keyword>
<dbReference type="EMBL" id="JBBPBM010000028">
    <property type="protein sequence ID" value="KAK8537023.1"/>
    <property type="molecule type" value="Genomic_DNA"/>
</dbReference>
<keyword evidence="8" id="KW-0675">Receptor</keyword>
<keyword evidence="9" id="KW-0325">Glycoprotein</keyword>
<keyword evidence="4" id="KW-0732">Signal</keyword>
<evidence type="ECO:0000256" key="1">
    <source>
        <dbReference type="ARBA" id="ARBA00004479"/>
    </source>
</evidence>
<keyword evidence="12" id="KW-1185">Reference proteome</keyword>
<evidence type="ECO:0000256" key="7">
    <source>
        <dbReference type="ARBA" id="ARBA00023136"/>
    </source>
</evidence>
<reference evidence="11 12" key="1">
    <citation type="journal article" date="2024" name="G3 (Bethesda)">
        <title>Genome assembly of Hibiscus sabdariffa L. provides insights into metabolisms of medicinal natural products.</title>
        <authorList>
            <person name="Kim T."/>
        </authorList>
    </citation>
    <scope>NUCLEOTIDE SEQUENCE [LARGE SCALE GENOMIC DNA]</scope>
    <source>
        <strain evidence="11">TK-2024</strain>
        <tissue evidence="11">Old leaves</tissue>
    </source>
</reference>
<gene>
    <name evidence="11" type="ORF">V6N12_043204</name>
</gene>